<proteinExistence type="predicted"/>
<dbReference type="Proteomes" id="UP000076738">
    <property type="component" value="Unassembled WGS sequence"/>
</dbReference>
<dbReference type="AlphaFoldDB" id="A0A167FI37"/>
<accession>A0A167FI37</accession>
<evidence type="ECO:0000256" key="3">
    <source>
        <dbReference type="ARBA" id="ARBA00022777"/>
    </source>
</evidence>
<dbReference type="SUPFAM" id="SSF56112">
    <property type="entry name" value="Protein kinase-like (PK-like)"/>
    <property type="match status" value="1"/>
</dbReference>
<feature type="chain" id="PRO_5007886303" description="Alpha-type protein kinase domain-containing protein" evidence="4">
    <location>
        <begin position="27"/>
        <end position="182"/>
    </location>
</feature>
<feature type="domain" description="Alpha-type protein kinase" evidence="5">
    <location>
        <begin position="1"/>
        <end position="182"/>
    </location>
</feature>
<evidence type="ECO:0000313" key="6">
    <source>
        <dbReference type="EMBL" id="KZO89513.1"/>
    </source>
</evidence>
<keyword evidence="1" id="KW-0723">Serine/threonine-protein kinase</keyword>
<feature type="non-terminal residue" evidence="6">
    <location>
        <position position="1"/>
    </location>
</feature>
<sequence length="182" mass="20275">EITCLVWATSLTALVYRLIAKARANAEPNDLVSITDFPVVRFVQSGLFRVQLPNGPPKDKQRATRHFLPYLVEEKIDTNNDPGNFVKYIHNGSAVPRIVTGPEGNIASFLSFCQHLQYVSTGGQVYVSDLQGCKGVLTDPQIMTTPELDVRVFGDGNVRRAFEAFEEQHVCTMYCFAYGLKS</sequence>
<dbReference type="InterPro" id="IPR004166">
    <property type="entry name" value="a-kinase_dom"/>
</dbReference>
<protein>
    <recommendedName>
        <fullName evidence="5">Alpha-type protein kinase domain-containing protein</fullName>
    </recommendedName>
</protein>
<feature type="non-terminal residue" evidence="6">
    <location>
        <position position="182"/>
    </location>
</feature>
<feature type="signal peptide" evidence="4">
    <location>
        <begin position="1"/>
        <end position="26"/>
    </location>
</feature>
<dbReference type="Gene3D" id="3.20.200.10">
    <property type="entry name" value="MHCK/EF2 kinase"/>
    <property type="match status" value="1"/>
</dbReference>
<dbReference type="GO" id="GO:0004674">
    <property type="term" value="F:protein serine/threonine kinase activity"/>
    <property type="evidence" value="ECO:0007669"/>
    <property type="project" value="UniProtKB-KW"/>
</dbReference>
<dbReference type="GO" id="GO:0005524">
    <property type="term" value="F:ATP binding"/>
    <property type="evidence" value="ECO:0007669"/>
    <property type="project" value="InterPro"/>
</dbReference>
<evidence type="ECO:0000259" key="5">
    <source>
        <dbReference type="PROSITE" id="PS51158"/>
    </source>
</evidence>
<dbReference type="PROSITE" id="PS51158">
    <property type="entry name" value="ALPHA_KINASE"/>
    <property type="match status" value="1"/>
</dbReference>
<keyword evidence="2" id="KW-0808">Transferase</keyword>
<evidence type="ECO:0000256" key="2">
    <source>
        <dbReference type="ARBA" id="ARBA00022679"/>
    </source>
</evidence>
<keyword evidence="4" id="KW-0732">Signal</keyword>
<evidence type="ECO:0000313" key="7">
    <source>
        <dbReference type="Proteomes" id="UP000076738"/>
    </source>
</evidence>
<evidence type="ECO:0000256" key="4">
    <source>
        <dbReference type="SAM" id="SignalP"/>
    </source>
</evidence>
<evidence type="ECO:0000256" key="1">
    <source>
        <dbReference type="ARBA" id="ARBA00022527"/>
    </source>
</evidence>
<gene>
    <name evidence="6" type="ORF">CALVIDRAFT_468373</name>
</gene>
<dbReference type="InterPro" id="IPR011009">
    <property type="entry name" value="Kinase-like_dom_sf"/>
</dbReference>
<organism evidence="6 7">
    <name type="scientific">Calocera viscosa (strain TUFC12733)</name>
    <dbReference type="NCBI Taxonomy" id="1330018"/>
    <lineage>
        <taxon>Eukaryota</taxon>
        <taxon>Fungi</taxon>
        <taxon>Dikarya</taxon>
        <taxon>Basidiomycota</taxon>
        <taxon>Agaricomycotina</taxon>
        <taxon>Dacrymycetes</taxon>
        <taxon>Dacrymycetales</taxon>
        <taxon>Dacrymycetaceae</taxon>
        <taxon>Calocera</taxon>
    </lineage>
</organism>
<reference evidence="6 7" key="1">
    <citation type="journal article" date="2016" name="Mol. Biol. Evol.">
        <title>Comparative Genomics of Early-Diverging Mushroom-Forming Fungi Provides Insights into the Origins of Lignocellulose Decay Capabilities.</title>
        <authorList>
            <person name="Nagy L.G."/>
            <person name="Riley R."/>
            <person name="Tritt A."/>
            <person name="Adam C."/>
            <person name="Daum C."/>
            <person name="Floudas D."/>
            <person name="Sun H."/>
            <person name="Yadav J.S."/>
            <person name="Pangilinan J."/>
            <person name="Larsson K.H."/>
            <person name="Matsuura K."/>
            <person name="Barry K."/>
            <person name="Labutti K."/>
            <person name="Kuo R."/>
            <person name="Ohm R.A."/>
            <person name="Bhattacharya S.S."/>
            <person name="Shirouzu T."/>
            <person name="Yoshinaga Y."/>
            <person name="Martin F.M."/>
            <person name="Grigoriev I.V."/>
            <person name="Hibbett D.S."/>
        </authorList>
    </citation>
    <scope>NUCLEOTIDE SEQUENCE [LARGE SCALE GENOMIC DNA]</scope>
    <source>
        <strain evidence="6 7">TUFC12733</strain>
    </source>
</reference>
<dbReference type="STRING" id="1330018.A0A167FI37"/>
<keyword evidence="7" id="KW-1185">Reference proteome</keyword>
<name>A0A167FI37_CALVF</name>
<dbReference type="OrthoDB" id="301415at2759"/>
<dbReference type="Pfam" id="PF02816">
    <property type="entry name" value="Alpha_kinase"/>
    <property type="match status" value="1"/>
</dbReference>
<keyword evidence="3" id="KW-0418">Kinase</keyword>
<dbReference type="EMBL" id="KV417389">
    <property type="protein sequence ID" value="KZO89513.1"/>
    <property type="molecule type" value="Genomic_DNA"/>
</dbReference>